<feature type="repeat" description="RCC1" evidence="2">
    <location>
        <begin position="551"/>
        <end position="598"/>
    </location>
</feature>
<evidence type="ECO:0000313" key="6">
    <source>
        <dbReference type="Proteomes" id="UP000604046"/>
    </source>
</evidence>
<dbReference type="InterPro" id="IPR000408">
    <property type="entry name" value="Reg_chr_condens"/>
</dbReference>
<feature type="repeat" description="RCC1" evidence="2">
    <location>
        <begin position="649"/>
        <end position="696"/>
    </location>
</feature>
<feature type="repeat" description="RCC1" evidence="2">
    <location>
        <begin position="599"/>
        <end position="648"/>
    </location>
</feature>
<evidence type="ECO:0000256" key="2">
    <source>
        <dbReference type="PROSITE-ProRule" id="PRU00235"/>
    </source>
</evidence>
<evidence type="ECO:0000259" key="4">
    <source>
        <dbReference type="Pfam" id="PF25390"/>
    </source>
</evidence>
<dbReference type="PANTHER" id="PTHR22870">
    <property type="entry name" value="REGULATOR OF CHROMOSOME CONDENSATION"/>
    <property type="match status" value="1"/>
</dbReference>
<dbReference type="SUPFAM" id="SSF50985">
    <property type="entry name" value="RCC1/BLIP-II"/>
    <property type="match status" value="1"/>
</dbReference>
<dbReference type="InterPro" id="IPR009091">
    <property type="entry name" value="RCC1/BLIP-II"/>
</dbReference>
<feature type="compositionally biased region" description="Polar residues" evidence="3">
    <location>
        <begin position="414"/>
        <end position="426"/>
    </location>
</feature>
<dbReference type="InterPro" id="IPR051210">
    <property type="entry name" value="Ub_ligase/GEF_domain"/>
</dbReference>
<organism evidence="5 6">
    <name type="scientific">Symbiodinium natans</name>
    <dbReference type="NCBI Taxonomy" id="878477"/>
    <lineage>
        <taxon>Eukaryota</taxon>
        <taxon>Sar</taxon>
        <taxon>Alveolata</taxon>
        <taxon>Dinophyceae</taxon>
        <taxon>Suessiales</taxon>
        <taxon>Symbiodiniaceae</taxon>
        <taxon>Symbiodinium</taxon>
    </lineage>
</organism>
<feature type="domain" description="RCC1-like" evidence="4">
    <location>
        <begin position="487"/>
        <end position="821"/>
    </location>
</feature>
<comment type="caution">
    <text evidence="5">The sequence shown here is derived from an EMBL/GenBank/DDBJ whole genome shotgun (WGS) entry which is preliminary data.</text>
</comment>
<dbReference type="Pfam" id="PF13540">
    <property type="entry name" value="RCC1_2"/>
    <property type="match status" value="1"/>
</dbReference>
<name>A0A812S8C9_9DINO</name>
<evidence type="ECO:0000256" key="1">
    <source>
        <dbReference type="ARBA" id="ARBA00022737"/>
    </source>
</evidence>
<reference evidence="5" key="1">
    <citation type="submission" date="2021-02" db="EMBL/GenBank/DDBJ databases">
        <authorList>
            <person name="Dougan E. K."/>
            <person name="Rhodes N."/>
            <person name="Thang M."/>
            <person name="Chan C."/>
        </authorList>
    </citation>
    <scope>NUCLEOTIDE SEQUENCE</scope>
</reference>
<feature type="repeat" description="RCC1" evidence="2">
    <location>
        <begin position="503"/>
        <end position="551"/>
    </location>
</feature>
<dbReference type="PROSITE" id="PS00626">
    <property type="entry name" value="RCC1_2"/>
    <property type="match status" value="2"/>
</dbReference>
<protein>
    <submittedName>
        <fullName evidence="5">Herc4 protein</fullName>
    </submittedName>
</protein>
<dbReference type="AlphaFoldDB" id="A0A812S8C9"/>
<dbReference type="PANTHER" id="PTHR22870:SF408">
    <property type="entry name" value="OS09G0560450 PROTEIN"/>
    <property type="match status" value="1"/>
</dbReference>
<feature type="region of interest" description="Disordered" evidence="3">
    <location>
        <begin position="411"/>
        <end position="435"/>
    </location>
</feature>
<dbReference type="EMBL" id="CAJNDS010002423">
    <property type="protein sequence ID" value="CAE7468378.1"/>
    <property type="molecule type" value="Genomic_DNA"/>
</dbReference>
<dbReference type="Pfam" id="PF25390">
    <property type="entry name" value="WD40_RLD"/>
    <property type="match status" value="1"/>
</dbReference>
<dbReference type="InterPro" id="IPR049232">
    <property type="entry name" value="DUF6829"/>
</dbReference>
<dbReference type="Proteomes" id="UP000604046">
    <property type="component" value="Unassembled WGS sequence"/>
</dbReference>
<dbReference type="InterPro" id="IPR058923">
    <property type="entry name" value="RCC1-like_dom"/>
</dbReference>
<dbReference type="PROSITE" id="PS50012">
    <property type="entry name" value="RCC1_3"/>
    <property type="match status" value="5"/>
</dbReference>
<dbReference type="PRINTS" id="PR00633">
    <property type="entry name" value="RCCNDNSATION"/>
</dbReference>
<sequence>MAWSRDDMGFFRDAATEEEACMMRAFDQKAGSEVAAAWRRLAEPRRNRLVDFLNADGIKTTPGFLLYNAPAYLDSAKQNPGNFPMEMTFEVLLQVYERAAKEYEGSDQKVITIMVDELASYAKTCTDVEVFQFVKFEIARTPGQKGDVMGNVIISPWQLQNDKSKLDDLESDAGQLFLELTPQTGLKENLYLKHLQNQFPELGFFRDQDEPTKALLRQTLARLLVVYWTATDQPEAFTRGQDIERKLHDSSWGKIRELTSSSLESGEVFNAVLTVMAVMDVARLPKFRTQLAPDCSTPTQVLNHVLNNSPKVLPSFVRMPPEAQALARDCLVSEFIFAQFIWAEIPPASVTAVKTMLSDSRAKLANKTKYLGVFLYCVFVEMPCTSAPRPNVAMARWLLWASLASRVRGDGPLFSTSPPTAATTRDPSLPAAPAAPGQARIAAGCYSSYAIKDDGYLWSWGKNDRGQLGTGDLNDRAVPTRHDLRAVDVAAGYYHAMAIDESGGLWTWGYNFNGQLGTGDGLDHASPQQIFAANATAVAAGEAQSLAVVNGNLYSWGHNSNGQTGRQGDHSIPAPVEGMTSIVEVAAGFYHSLALRSDLSLWAWGHNGHGQLGRGDTSDSHTPVPVLIFSSVIAVAAGDFCSFALRADGTLWAWGANEEGQLNTGDREDRSIPTRILNGVIAIAAGSKSAFAVLQSGALVAWGDNTSGLFGPGIALALADQVKTCPSTFPACYHDGDCVVEACRQGCSWERAPGMSPEGSRYNYIDGTDNSGATCVLDYPDTQGLPVALVASGCAHSLFVYSDGALQTAGHNAHFALGTADPFHSGLVSVFPTGSIVTSTRSFTSSPGQAVSFAGPKWPQWTWYHLGPLCCVLSAAAHP</sequence>
<keyword evidence="1" id="KW-0677">Repeat</keyword>
<proteinExistence type="predicted"/>
<dbReference type="Pfam" id="PF20717">
    <property type="entry name" value="DUF6829"/>
    <property type="match status" value="1"/>
</dbReference>
<keyword evidence="6" id="KW-1185">Reference proteome</keyword>
<feature type="repeat" description="RCC1" evidence="2">
    <location>
        <begin position="455"/>
        <end position="502"/>
    </location>
</feature>
<evidence type="ECO:0000313" key="5">
    <source>
        <dbReference type="EMBL" id="CAE7468378.1"/>
    </source>
</evidence>
<dbReference type="OrthoDB" id="10256179at2759"/>
<dbReference type="Gene3D" id="2.130.10.30">
    <property type="entry name" value="Regulator of chromosome condensation 1/beta-lactamase-inhibitor protein II"/>
    <property type="match status" value="2"/>
</dbReference>
<evidence type="ECO:0000256" key="3">
    <source>
        <dbReference type="SAM" id="MobiDB-lite"/>
    </source>
</evidence>
<accession>A0A812S8C9</accession>
<gene>
    <name evidence="5" type="primary">Herc4</name>
    <name evidence="5" type="ORF">SNAT2548_LOCUS26213</name>
</gene>